<dbReference type="Pfam" id="PF06653">
    <property type="entry name" value="Claudin_3"/>
    <property type="match status" value="1"/>
</dbReference>
<keyword evidence="3" id="KW-1185">Reference proteome</keyword>
<dbReference type="PANTHER" id="PTHR37446:SF1">
    <property type="entry name" value="CLAUDIN"/>
    <property type="match status" value="1"/>
</dbReference>
<gene>
    <name evidence="2" type="ORF">DdX_00785</name>
</gene>
<feature type="transmembrane region" description="Helical" evidence="1">
    <location>
        <begin position="102"/>
        <end position="123"/>
    </location>
</feature>
<accession>A0AAD4NKN8</accession>
<comment type="caution">
    <text evidence="2">The sequence shown here is derived from an EMBL/GenBank/DDBJ whole genome shotgun (WGS) entry which is preliminary data.</text>
</comment>
<dbReference type="EMBL" id="JAKKPZ010000001">
    <property type="protein sequence ID" value="KAI1728590.1"/>
    <property type="molecule type" value="Genomic_DNA"/>
</dbReference>
<sequence length="180" mass="19261">MGWCDTMIKPLFIILVAIGTALTAIAMFTPGWRLFENGPEIGIITRNCDGISNNAECGDWWDDQPDWAKAVIVLVIIAFVIEIIVLIWSVMSLMAFYTPSMFYPLPILTGLAAALLIAAIAVYSAEENQTISAGEAPPSSINSESSVGYSFWIAVAAMVVMVVATFFGCIVAAISGNTPS</sequence>
<name>A0AAD4NKN8_9BILA</name>
<keyword evidence="1" id="KW-0812">Transmembrane</keyword>
<feature type="transmembrane region" description="Helical" evidence="1">
    <location>
        <begin position="12"/>
        <end position="32"/>
    </location>
</feature>
<keyword evidence="1" id="KW-0472">Membrane</keyword>
<dbReference type="AlphaFoldDB" id="A0AAD4NKN8"/>
<dbReference type="Gene3D" id="1.20.140.150">
    <property type="match status" value="1"/>
</dbReference>
<protein>
    <submittedName>
        <fullName evidence="2">Tight junction protein, claudin-like domain-containing protein</fullName>
    </submittedName>
</protein>
<organism evidence="2 3">
    <name type="scientific">Ditylenchus destructor</name>
    <dbReference type="NCBI Taxonomy" id="166010"/>
    <lineage>
        <taxon>Eukaryota</taxon>
        <taxon>Metazoa</taxon>
        <taxon>Ecdysozoa</taxon>
        <taxon>Nematoda</taxon>
        <taxon>Chromadorea</taxon>
        <taxon>Rhabditida</taxon>
        <taxon>Tylenchina</taxon>
        <taxon>Tylenchomorpha</taxon>
        <taxon>Sphaerularioidea</taxon>
        <taxon>Anguinidae</taxon>
        <taxon>Anguininae</taxon>
        <taxon>Ditylenchus</taxon>
    </lineage>
</organism>
<feature type="transmembrane region" description="Helical" evidence="1">
    <location>
        <begin position="70"/>
        <end position="90"/>
    </location>
</feature>
<feature type="transmembrane region" description="Helical" evidence="1">
    <location>
        <begin position="149"/>
        <end position="174"/>
    </location>
</feature>
<evidence type="ECO:0000313" key="3">
    <source>
        <dbReference type="Proteomes" id="UP001201812"/>
    </source>
</evidence>
<proteinExistence type="predicted"/>
<dbReference type="Proteomes" id="UP001201812">
    <property type="component" value="Unassembled WGS sequence"/>
</dbReference>
<dbReference type="InterPro" id="IPR009545">
    <property type="entry name" value="Claudin-like"/>
</dbReference>
<evidence type="ECO:0000256" key="1">
    <source>
        <dbReference type="SAM" id="Phobius"/>
    </source>
</evidence>
<dbReference type="PANTHER" id="PTHR37446">
    <property type="entry name" value="CLAUDIN-LIKE IN CAENORHABDITIS"/>
    <property type="match status" value="1"/>
</dbReference>
<reference evidence="2" key="1">
    <citation type="submission" date="2022-01" db="EMBL/GenBank/DDBJ databases">
        <title>Genome Sequence Resource for Two Populations of Ditylenchus destructor, the Migratory Endoparasitic Phytonematode.</title>
        <authorList>
            <person name="Zhang H."/>
            <person name="Lin R."/>
            <person name="Xie B."/>
        </authorList>
    </citation>
    <scope>NUCLEOTIDE SEQUENCE</scope>
    <source>
        <strain evidence="2">BazhouSP</strain>
    </source>
</reference>
<keyword evidence="1" id="KW-1133">Transmembrane helix</keyword>
<evidence type="ECO:0000313" key="2">
    <source>
        <dbReference type="EMBL" id="KAI1728590.1"/>
    </source>
</evidence>